<reference evidence="2 3" key="1">
    <citation type="submission" date="2019-12" db="EMBL/GenBank/DDBJ databases">
        <title>Auraticoccus cholistani sp. nov., an actinomycete isolated from soil of Cholistan desert.</title>
        <authorList>
            <person name="Cheema M.T."/>
        </authorList>
    </citation>
    <scope>NUCLEOTIDE SEQUENCE [LARGE SCALE GENOMIC DNA]</scope>
    <source>
        <strain evidence="2 3">F435</strain>
    </source>
</reference>
<dbReference type="Proteomes" id="UP000435304">
    <property type="component" value="Unassembled WGS sequence"/>
</dbReference>
<accession>A0A6A9UXF4</accession>
<dbReference type="RefSeq" id="WP_156611587.1">
    <property type="nucleotide sequence ID" value="NZ_WPCU01000010.1"/>
</dbReference>
<protein>
    <recommendedName>
        <fullName evidence="4">SPOR domain-containing protein</fullName>
    </recommendedName>
</protein>
<evidence type="ECO:0000313" key="2">
    <source>
        <dbReference type="EMBL" id="MVA77401.1"/>
    </source>
</evidence>
<proteinExistence type="predicted"/>
<evidence type="ECO:0000256" key="1">
    <source>
        <dbReference type="SAM" id="MobiDB-lite"/>
    </source>
</evidence>
<sequence length="59" mass="7052">MAAEYYWCLDHKTVEEREGCKGINRLGPYPSREEASHALEKVAQRNEQWDSDPRWNDER</sequence>
<feature type="region of interest" description="Disordered" evidence="1">
    <location>
        <begin position="35"/>
        <end position="59"/>
    </location>
</feature>
<organism evidence="2 3">
    <name type="scientific">Auraticoccus cholistanensis</name>
    <dbReference type="NCBI Taxonomy" id="2656650"/>
    <lineage>
        <taxon>Bacteria</taxon>
        <taxon>Bacillati</taxon>
        <taxon>Actinomycetota</taxon>
        <taxon>Actinomycetes</taxon>
        <taxon>Propionibacteriales</taxon>
        <taxon>Propionibacteriaceae</taxon>
        <taxon>Auraticoccus</taxon>
    </lineage>
</organism>
<dbReference type="EMBL" id="WPCU01000010">
    <property type="protein sequence ID" value="MVA77401.1"/>
    <property type="molecule type" value="Genomic_DNA"/>
</dbReference>
<gene>
    <name evidence="2" type="ORF">GC722_15425</name>
</gene>
<comment type="caution">
    <text evidence="2">The sequence shown here is derived from an EMBL/GenBank/DDBJ whole genome shotgun (WGS) entry which is preliminary data.</text>
</comment>
<evidence type="ECO:0008006" key="4">
    <source>
        <dbReference type="Google" id="ProtNLM"/>
    </source>
</evidence>
<evidence type="ECO:0000313" key="3">
    <source>
        <dbReference type="Proteomes" id="UP000435304"/>
    </source>
</evidence>
<name>A0A6A9UXF4_9ACTN</name>
<keyword evidence="3" id="KW-1185">Reference proteome</keyword>
<dbReference type="AlphaFoldDB" id="A0A6A9UXF4"/>